<keyword evidence="2" id="KW-0808">Transferase</keyword>
<dbReference type="Proteomes" id="UP000515202">
    <property type="component" value="Unplaced"/>
</dbReference>
<dbReference type="PANTHER" id="PTHR12029">
    <property type="entry name" value="RNA METHYLTRANSFERASE"/>
    <property type="match status" value="1"/>
</dbReference>
<evidence type="ECO:0000256" key="3">
    <source>
        <dbReference type="SAM" id="MobiDB-lite"/>
    </source>
</evidence>
<dbReference type="OrthoDB" id="241340at2759"/>
<dbReference type="GO" id="GO:0016423">
    <property type="term" value="F:tRNA (guanine) methyltransferase activity"/>
    <property type="evidence" value="ECO:0007669"/>
    <property type="project" value="TreeGrafter"/>
</dbReference>
<dbReference type="RefSeq" id="XP_023375545.1">
    <property type="nucleotide sequence ID" value="XM_023519777.1"/>
</dbReference>
<dbReference type="Pfam" id="PF00588">
    <property type="entry name" value="SpoU_methylase"/>
    <property type="match status" value="1"/>
</dbReference>
<gene>
    <name evidence="6" type="primary">TARBP1</name>
</gene>
<dbReference type="GO" id="GO:0030488">
    <property type="term" value="P:tRNA methylation"/>
    <property type="evidence" value="ECO:0007669"/>
    <property type="project" value="TreeGrafter"/>
</dbReference>
<dbReference type="InterPro" id="IPR001537">
    <property type="entry name" value="SpoU_MeTrfase"/>
</dbReference>
<keyword evidence="1 6" id="KW-0489">Methyltransferase</keyword>
<evidence type="ECO:0000256" key="1">
    <source>
        <dbReference type="ARBA" id="ARBA00022603"/>
    </source>
</evidence>
<feature type="domain" description="tRNA/rRNA methyltransferase SpoU type" evidence="4">
    <location>
        <begin position="1250"/>
        <end position="1307"/>
    </location>
</feature>
<dbReference type="Gene3D" id="3.40.1280.10">
    <property type="match status" value="1"/>
</dbReference>
<dbReference type="KEGG" id="pvp:105301354"/>
<proteinExistence type="predicted"/>
<evidence type="ECO:0000259" key="4">
    <source>
        <dbReference type="Pfam" id="PF00588"/>
    </source>
</evidence>
<dbReference type="InterPro" id="IPR029028">
    <property type="entry name" value="Alpha/beta_knot_MTases"/>
</dbReference>
<dbReference type="SUPFAM" id="SSF75217">
    <property type="entry name" value="alpha/beta knot"/>
    <property type="match status" value="1"/>
</dbReference>
<protein>
    <submittedName>
        <fullName evidence="6">Probable methyltransferase TARBP1</fullName>
    </submittedName>
</protein>
<dbReference type="GO" id="GO:0003723">
    <property type="term" value="F:RNA binding"/>
    <property type="evidence" value="ECO:0007669"/>
    <property type="project" value="InterPro"/>
</dbReference>
<accession>A0A6P6BKC9</accession>
<evidence type="ECO:0000313" key="6">
    <source>
        <dbReference type="RefSeq" id="XP_023375545.1"/>
    </source>
</evidence>
<feature type="region of interest" description="Disordered" evidence="3">
    <location>
        <begin position="1193"/>
        <end position="1212"/>
    </location>
</feature>
<sequence>ILISCVFCFYFQVHVIRPVLPKLNDLFEGAVSQEDHEACWLIHPSWHMCIYKRMFESENKILSKEGVLHFLELFETQLLPFSPEVSEFIIGPLMDALSESSLYSRSPGQLIGSGSPLGLKLQKFLVTYTSLLPEEIKSGFLLKFIQKMTSRHWCAVPILFLSRALASVPKCNALAREGLLALRDVLQCTLVTHQILLRGAAQCSLLQAAMNLVDAEKVSLSDVSTFLMSLRQEESLGRGTSLWTELCDWLRVNETCFGRSAARSPVGLQEPVSLNAYVKTLVQEYVKSPAWETGEDCGVPDGCEAQLVALMVLLAVDVEGMRSRHSEKQRTQNVLRMFLEPLLDALTRAGTSAYLPLPRSERSLQLLLKLLHACSPEASRTRDDEVFTLLRNLVLPATDSIAEFILRRLTVDELSSVSDLDRCRLYLTVFTELTRLHGEGAWEGGTGLWRILRPLRNASIRHLQDTDGGQEPTLGRQIQMVVSMAALATVCEATARQPERAQDALDAGPAESFLASLPLSRTLQKPRSSVSEESSSSQGWGKVVAQYIHDQWVCLSFLLKKYHALIPASEGALLDPELPAVQRPGRTLQCALDALSVLPAPHVSPVLRCMKTLVPKLLASSESLCIEAFDTAWKIISNTSLSNTQLIFWSNLKAFVQFVFDAKVLTIAAKIQGRAYLKIKEIMYQMIEMSAIKTGVFNTLISYCCQSWIVPASSVSRGSLANAKNYSELVLEACIFGTVFRRDQRLIQDVQTFVENLGHDCAANVVIKNTKREDHYVRICAVKFLCLLDDSDMSHKSFMEDLAVKLLDKDESMAKSRTRYYVNSQQHRVKNRIWQILLVLFPRFDQVMFIIFVPLSITLSDESVLSLSLANDSLMRLLQTSPPQVLNRSVADSSQVWPARPPGAEQSPSAAVWSCRVHRPRVSALPVFGLSRHVSVPATVASAVLPSRATDSRFSLSQPRSRRGFLKRECGFLVYVVFFQGEENLKTSICTFLSVLSHLDVITQNIPEKKSGTISARQLRAGVRGSAELTGEGDGDVQAASASFPRLLTSLPPLGAAWCVDRGDTGEARQDGVREVSCGPEPARLAPRCALYRVFPSRARSVHCRTVPHAIFLIPRNARRNWQRIQDHFFFAAFHPLRDYCLETIFYILPRLSGLVEDEWIATDKFARFTDIPSDSVFPWYLSPAQLRQVNPGDWAQQDAGSDPGEADNQSTCGNVQKKVIPWKDAVPEVDLEPALRGRGAALGRPDGGLIVVASLIDKAANLGGLCRTCEVFGASALVLANPQCVNDRQFQHLSVSAEQWLPLVEVGVKYLSVNILFAKISRPQPLGSYRSPAFNSVKMALGEMLPTSSRSFTFHIVVF</sequence>
<dbReference type="CTD" id="6894"/>
<name>A0A6P6BKC9_PTEVA</name>
<keyword evidence="5" id="KW-1185">Reference proteome</keyword>
<evidence type="ECO:0000313" key="5">
    <source>
        <dbReference type="Proteomes" id="UP000515202"/>
    </source>
</evidence>
<reference evidence="6" key="1">
    <citation type="submission" date="2025-08" db="UniProtKB">
        <authorList>
            <consortium name="RefSeq"/>
        </authorList>
    </citation>
    <scope>IDENTIFICATION</scope>
    <source>
        <tissue evidence="6">Kidney</tissue>
    </source>
</reference>
<evidence type="ECO:0000256" key="2">
    <source>
        <dbReference type="ARBA" id="ARBA00022679"/>
    </source>
</evidence>
<organism evidence="5 6">
    <name type="scientific">Pteropus vampyrus</name>
    <name type="common">Large flying fox</name>
    <dbReference type="NCBI Taxonomy" id="132908"/>
    <lineage>
        <taxon>Eukaryota</taxon>
        <taxon>Metazoa</taxon>
        <taxon>Chordata</taxon>
        <taxon>Craniata</taxon>
        <taxon>Vertebrata</taxon>
        <taxon>Euteleostomi</taxon>
        <taxon>Mammalia</taxon>
        <taxon>Eutheria</taxon>
        <taxon>Laurasiatheria</taxon>
        <taxon>Chiroptera</taxon>
        <taxon>Yinpterochiroptera</taxon>
        <taxon>Pteropodoidea</taxon>
        <taxon>Pteropodidae</taxon>
        <taxon>Pteropodinae</taxon>
        <taxon>Pteropus</taxon>
    </lineage>
</organism>
<feature type="non-terminal residue" evidence="6">
    <location>
        <position position="1360"/>
    </location>
</feature>
<dbReference type="InterPro" id="IPR029026">
    <property type="entry name" value="tRNA_m1G_MTases_N"/>
</dbReference>
<dbReference type="GeneID" id="105301354"/>
<dbReference type="InterPro" id="IPR045330">
    <property type="entry name" value="TRM3/TARBP1"/>
</dbReference>
<feature type="non-terminal residue" evidence="6">
    <location>
        <position position="1"/>
    </location>
</feature>
<dbReference type="PANTHER" id="PTHR12029:SF11">
    <property type="entry name" value="METHYLTRANSFERASE TARBP1-RELATED"/>
    <property type="match status" value="1"/>
</dbReference>